<dbReference type="GO" id="GO:0008168">
    <property type="term" value="F:methyltransferase activity"/>
    <property type="evidence" value="ECO:0007669"/>
    <property type="project" value="UniProtKB-KW"/>
</dbReference>
<dbReference type="PRINTS" id="PR00507">
    <property type="entry name" value="N12N6MTFRASE"/>
</dbReference>
<feature type="region of interest" description="Disordered" evidence="2">
    <location>
        <begin position="1"/>
        <end position="28"/>
    </location>
</feature>
<keyword evidence="1" id="KW-0680">Restriction system</keyword>
<dbReference type="InterPro" id="IPR029063">
    <property type="entry name" value="SAM-dependent_MTases_sf"/>
</dbReference>
<dbReference type="Proteomes" id="UP001183615">
    <property type="component" value="Unassembled WGS sequence"/>
</dbReference>
<name>A0ABU2SAA2_9ACTN</name>
<feature type="domain" description="DNA methylase adenine-specific" evidence="3">
    <location>
        <begin position="342"/>
        <end position="616"/>
    </location>
</feature>
<dbReference type="RefSeq" id="WP_311619276.1">
    <property type="nucleotide sequence ID" value="NZ_JAVREV010000012.1"/>
</dbReference>
<dbReference type="Pfam" id="PF02384">
    <property type="entry name" value="N6_Mtase"/>
    <property type="match status" value="1"/>
</dbReference>
<dbReference type="InterPro" id="IPR052916">
    <property type="entry name" value="Type-I_RE_MTase_Subunit"/>
</dbReference>
<evidence type="ECO:0000259" key="3">
    <source>
        <dbReference type="Pfam" id="PF02384"/>
    </source>
</evidence>
<gene>
    <name evidence="4" type="ORF">RM779_20885</name>
</gene>
<dbReference type="Gene3D" id="3.40.50.150">
    <property type="entry name" value="Vaccinia Virus protein VP39"/>
    <property type="match status" value="1"/>
</dbReference>
<dbReference type="PANTHER" id="PTHR42998:SF1">
    <property type="entry name" value="TYPE I RESTRICTION ENZYME HINDI METHYLASE SUBUNIT"/>
    <property type="match status" value="1"/>
</dbReference>
<evidence type="ECO:0000313" key="4">
    <source>
        <dbReference type="EMBL" id="MDT0445040.1"/>
    </source>
</evidence>
<dbReference type="PANTHER" id="PTHR42998">
    <property type="entry name" value="TYPE I RESTRICTION ENZYME HINDVIIP M PROTEIN-RELATED"/>
    <property type="match status" value="1"/>
</dbReference>
<proteinExistence type="predicted"/>
<dbReference type="NCBIfam" id="NF047738">
    <property type="entry name" value="antiphage_MADS2"/>
    <property type="match status" value="1"/>
</dbReference>
<keyword evidence="4" id="KW-0489">Methyltransferase</keyword>
<reference evidence="5" key="1">
    <citation type="submission" date="2023-07" db="EMBL/GenBank/DDBJ databases">
        <title>30 novel species of actinomycetes from the DSMZ collection.</title>
        <authorList>
            <person name="Nouioui I."/>
        </authorList>
    </citation>
    <scope>NUCLEOTIDE SEQUENCE [LARGE SCALE GENOMIC DNA]</scope>
    <source>
        <strain evidence="5">DSM 41886</strain>
    </source>
</reference>
<dbReference type="EMBL" id="JAVREV010000012">
    <property type="protein sequence ID" value="MDT0445040.1"/>
    <property type="molecule type" value="Genomic_DNA"/>
</dbReference>
<dbReference type="InterPro" id="IPR002052">
    <property type="entry name" value="DNA_methylase_N6_adenine_CS"/>
</dbReference>
<dbReference type="InterPro" id="IPR003356">
    <property type="entry name" value="DNA_methylase_A-5"/>
</dbReference>
<keyword evidence="5" id="KW-1185">Reference proteome</keyword>
<comment type="caution">
    <text evidence="4">The sequence shown here is derived from an EMBL/GenBank/DDBJ whole genome shotgun (WGS) entry which is preliminary data.</text>
</comment>
<dbReference type="GO" id="GO:0032259">
    <property type="term" value="P:methylation"/>
    <property type="evidence" value="ECO:0007669"/>
    <property type="project" value="UniProtKB-KW"/>
</dbReference>
<evidence type="ECO:0000313" key="5">
    <source>
        <dbReference type="Proteomes" id="UP001183615"/>
    </source>
</evidence>
<sequence length="716" mass="80372">MEELTLDLDIPQQPEDSAGRDAAAEAGQPQVTALEEGQIVDYITGEAIKETEKEKVRQRIARALVHEHGIDPADMARDFRVTISEAGAKRTRTKPADIAVFESGAAHTTANLRRVVICKPEPKSKGKNVVKLREPDQAEKDLDALRELMGNEDRPLCADGMWTDGVDFFFLKKVVSDFGADFEDRSDWAVADGTLGSRTVASHQRLRRAEPERLKTAFRRCHNYIHGNEGMPKDAAFWQFLYLLFAKMYDERVTRGTGHGRFRTGLKEMFEKDGRAAISARVRELFEDVKREYKDVFKPTDEITLSDRALAFIVSEIAPYDLSGTDVDAKGLAYQELVGTNLRGDRGQYFTPRGAVNLMVEILDPQEDETVLDPTCGTGGFLQATLKHLRDTWKKEAGTYGFPDTDEERERYRDRLRDYAEKRLMGADFDPFLVRATTMAIMTLAETTGNVFHMDSLGFPRGHLPGVEEAKKRIPLGETVDVLLTNPPFGADIPVSDESVLGSFRDGIAKSWGRNKETGEIEESLTSKPGSMAPEQLFIQRAIEWVKPGGRIGIVLPNGILSNPGPTDEAIRRYILEHCWVLASIELPVETFVVDANVNILTTLLFLKRKTNKEVQNHRIGTEKAYPVFMAVAEKVGFDRRGNDLHKREPDGKIIVETSVEQERLRIRGKDVVRPLRRSKPVIDNDLPVIAKNYREFRAKYPVPGFDPRAGTEVGA</sequence>
<organism evidence="4 5">
    <name type="scientific">Streptomyces johnsoniae</name>
    <dbReference type="NCBI Taxonomy" id="3075532"/>
    <lineage>
        <taxon>Bacteria</taxon>
        <taxon>Bacillati</taxon>
        <taxon>Actinomycetota</taxon>
        <taxon>Actinomycetes</taxon>
        <taxon>Kitasatosporales</taxon>
        <taxon>Streptomycetaceae</taxon>
        <taxon>Streptomyces</taxon>
    </lineage>
</organism>
<keyword evidence="4" id="KW-0808">Transferase</keyword>
<accession>A0ABU2SAA2</accession>
<evidence type="ECO:0000256" key="1">
    <source>
        <dbReference type="ARBA" id="ARBA00022747"/>
    </source>
</evidence>
<protein>
    <submittedName>
        <fullName evidence="4">N-6 DNA methylase</fullName>
    </submittedName>
</protein>
<dbReference type="PROSITE" id="PS00092">
    <property type="entry name" value="N6_MTASE"/>
    <property type="match status" value="1"/>
</dbReference>
<dbReference type="SUPFAM" id="SSF53335">
    <property type="entry name" value="S-adenosyl-L-methionine-dependent methyltransferases"/>
    <property type="match status" value="1"/>
</dbReference>
<evidence type="ECO:0000256" key="2">
    <source>
        <dbReference type="SAM" id="MobiDB-lite"/>
    </source>
</evidence>